<dbReference type="AlphaFoldDB" id="F0QXR9"/>
<proteinExistence type="predicted"/>
<dbReference type="Proteomes" id="UP000007485">
    <property type="component" value="Chromosome"/>
</dbReference>
<accession>F0QXR9</accession>
<gene>
    <name evidence="2" type="ordered locus">VMUT_1025</name>
</gene>
<reference evidence="2 3" key="1">
    <citation type="journal article" date="2011" name="J. Bacteriol.">
        <title>Complete genome sequence of 'Vulcanisaeta moutnovskia' strain 768-28, a novel member of the hyperthermophilic crenarchaeal genus vulcanisaeta.</title>
        <authorList>
            <person name="Gumerov V.M."/>
            <person name="Mardanov A.V."/>
            <person name="Beletsky A.V."/>
            <person name="Prokofeva M.I."/>
            <person name="Bonch-Osmolovskaya E.A."/>
            <person name="Ravin N.V."/>
            <person name="Skryabin K.G."/>
        </authorList>
    </citation>
    <scope>NUCLEOTIDE SEQUENCE [LARGE SCALE GENOMIC DNA]</scope>
    <source>
        <strain evidence="2 3">768-28</strain>
    </source>
</reference>
<feature type="domain" description="Polymerase beta nucleotidyltransferase" evidence="1">
    <location>
        <begin position="19"/>
        <end position="99"/>
    </location>
</feature>
<dbReference type="eggNOG" id="arCOG02110">
    <property type="taxonomic scope" value="Archaea"/>
</dbReference>
<dbReference type="Gene3D" id="3.30.460.10">
    <property type="entry name" value="Beta Polymerase, domain 2"/>
    <property type="match status" value="1"/>
</dbReference>
<dbReference type="KEGG" id="vmo:VMUT_1025"/>
<dbReference type="HOGENOM" id="CLU_156338_0_0_2"/>
<evidence type="ECO:0000313" key="2">
    <source>
        <dbReference type="EMBL" id="ADY01232.1"/>
    </source>
</evidence>
<dbReference type="InterPro" id="IPR052930">
    <property type="entry name" value="TA_antitoxin_MntA"/>
</dbReference>
<evidence type="ECO:0000259" key="1">
    <source>
        <dbReference type="Pfam" id="PF18765"/>
    </source>
</evidence>
<protein>
    <submittedName>
        <fullName evidence="2">DNA polymerase subunit beta</fullName>
    </submittedName>
</protein>
<dbReference type="GeneID" id="10288677"/>
<dbReference type="InterPro" id="IPR043519">
    <property type="entry name" value="NT_sf"/>
</dbReference>
<dbReference type="PANTHER" id="PTHR43852:SF3">
    <property type="entry name" value="NUCLEOTIDYLTRANSFERASE"/>
    <property type="match status" value="1"/>
</dbReference>
<organism evidence="2 3">
    <name type="scientific">Vulcanisaeta moutnovskia (strain 768-28)</name>
    <dbReference type="NCBI Taxonomy" id="985053"/>
    <lineage>
        <taxon>Archaea</taxon>
        <taxon>Thermoproteota</taxon>
        <taxon>Thermoprotei</taxon>
        <taxon>Thermoproteales</taxon>
        <taxon>Thermoproteaceae</taxon>
        <taxon>Vulcanisaeta</taxon>
    </lineage>
</organism>
<dbReference type="InterPro" id="IPR041633">
    <property type="entry name" value="Polbeta"/>
</dbReference>
<dbReference type="Pfam" id="PF18765">
    <property type="entry name" value="Polbeta"/>
    <property type="match status" value="1"/>
</dbReference>
<keyword evidence="3" id="KW-1185">Reference proteome</keyword>
<dbReference type="RefSeq" id="WP_013604394.1">
    <property type="nucleotide sequence ID" value="NC_015151.1"/>
</dbReference>
<name>F0QXR9_VULM7</name>
<dbReference type="OrthoDB" id="23640at2157"/>
<evidence type="ECO:0000313" key="3">
    <source>
        <dbReference type="Proteomes" id="UP000007485"/>
    </source>
</evidence>
<dbReference type="SUPFAM" id="SSF81301">
    <property type="entry name" value="Nucleotidyltransferase"/>
    <property type="match status" value="1"/>
</dbReference>
<dbReference type="PANTHER" id="PTHR43852">
    <property type="entry name" value="NUCLEOTIDYLTRANSFERASE"/>
    <property type="match status" value="1"/>
</dbReference>
<sequence length="132" mass="15629">MNIVNTERMRDLNLFPWQEFNIEFAILFGSRVGGRVVKGDWDIAVWFNDINGYADLLVSLARFLDVREELIDLVPLNYRLPCQLIIEILRHKPIYVRDTEKYLEIRFRLQNPCIDFFISMKKLGLGEAPWPL</sequence>
<dbReference type="EMBL" id="CP002529">
    <property type="protein sequence ID" value="ADY01232.1"/>
    <property type="molecule type" value="Genomic_DNA"/>
</dbReference>
<dbReference type="CDD" id="cd05403">
    <property type="entry name" value="NT_KNTase_like"/>
    <property type="match status" value="1"/>
</dbReference>